<keyword evidence="2" id="KW-1185">Reference proteome</keyword>
<dbReference type="RefSeq" id="WP_244593211.1">
    <property type="nucleotide sequence ID" value="NZ_FYDG01000010.1"/>
</dbReference>
<name>A0A212S0J2_RHOAC</name>
<dbReference type="AlphaFoldDB" id="A0A212S0J2"/>
<organism evidence="1 2">
    <name type="scientific">Rhodoblastus acidophilus</name>
    <name type="common">Rhodopseudomonas acidophila</name>
    <dbReference type="NCBI Taxonomy" id="1074"/>
    <lineage>
        <taxon>Bacteria</taxon>
        <taxon>Pseudomonadati</taxon>
        <taxon>Pseudomonadota</taxon>
        <taxon>Alphaproteobacteria</taxon>
        <taxon>Hyphomicrobiales</taxon>
        <taxon>Rhodoblastaceae</taxon>
        <taxon>Rhodoblastus</taxon>
    </lineage>
</organism>
<sequence length="101" mass="11448">MSERSLFWKRRLEVPCTVEVEHTAESLHAHVELDDDVELAPGDEVCVIDAPERPPYGEKVVVRRRALVTRASAIESLWRRLVGGLGLTELHDVSFSEKRSL</sequence>
<dbReference type="EMBL" id="FYDG01000010">
    <property type="protein sequence ID" value="SNB78652.1"/>
    <property type="molecule type" value="Genomic_DNA"/>
</dbReference>
<gene>
    <name evidence="1" type="ORF">SAMN06265338_11044</name>
</gene>
<evidence type="ECO:0000313" key="2">
    <source>
        <dbReference type="Proteomes" id="UP000198418"/>
    </source>
</evidence>
<accession>A0A212S0J2</accession>
<proteinExistence type="predicted"/>
<dbReference type="Proteomes" id="UP000198418">
    <property type="component" value="Unassembled WGS sequence"/>
</dbReference>
<reference evidence="2" key="1">
    <citation type="submission" date="2017-06" db="EMBL/GenBank/DDBJ databases">
        <authorList>
            <person name="Varghese N."/>
            <person name="Submissions S."/>
        </authorList>
    </citation>
    <scope>NUCLEOTIDE SEQUENCE [LARGE SCALE GENOMIC DNA]</scope>
    <source>
        <strain evidence="2">DSM 137</strain>
    </source>
</reference>
<evidence type="ECO:0000313" key="1">
    <source>
        <dbReference type="EMBL" id="SNB78652.1"/>
    </source>
</evidence>
<protein>
    <submittedName>
        <fullName evidence="1">Uncharacterized protein</fullName>
    </submittedName>
</protein>